<dbReference type="InterPro" id="IPR002781">
    <property type="entry name" value="TM_pro_TauE-like"/>
</dbReference>
<dbReference type="EMBL" id="HBKQ01001181">
    <property type="protein sequence ID" value="CAE2201310.1"/>
    <property type="molecule type" value="Transcribed_RNA"/>
</dbReference>
<feature type="transmembrane region" description="Helical" evidence="6">
    <location>
        <begin position="7"/>
        <end position="34"/>
    </location>
</feature>
<sequence>MSGTSDNLALAIFTVFVGSIVQGIIGFGCSLVWMSVFPLFTSVPDAVGVLQPLAPAMNILVFSRSFRHATPWELKPLAITVPIGIGVGLWIVTFWPAKAVNGLLGGFLIAYTFLRNDHTSDGRGEGGETDKQKGGGIELQAMTKDEDSDSDSETEPMLEPDIIECKEEELFVT</sequence>
<keyword evidence="2 6" id="KW-0812">Transmembrane</keyword>
<dbReference type="GO" id="GO:0016020">
    <property type="term" value="C:membrane"/>
    <property type="evidence" value="ECO:0007669"/>
    <property type="project" value="UniProtKB-SubCell"/>
</dbReference>
<evidence type="ECO:0000256" key="5">
    <source>
        <dbReference type="SAM" id="MobiDB-lite"/>
    </source>
</evidence>
<keyword evidence="4 6" id="KW-0472">Membrane</keyword>
<evidence type="ECO:0000313" key="7">
    <source>
        <dbReference type="EMBL" id="CAE2201310.1"/>
    </source>
</evidence>
<name>A0A7S4HK20_9STRA</name>
<dbReference type="AlphaFoldDB" id="A0A7S4HK20"/>
<organism evidence="7">
    <name type="scientific">Odontella aurita</name>
    <dbReference type="NCBI Taxonomy" id="265563"/>
    <lineage>
        <taxon>Eukaryota</taxon>
        <taxon>Sar</taxon>
        <taxon>Stramenopiles</taxon>
        <taxon>Ochrophyta</taxon>
        <taxon>Bacillariophyta</taxon>
        <taxon>Mediophyceae</taxon>
        <taxon>Biddulphiophycidae</taxon>
        <taxon>Eupodiscales</taxon>
        <taxon>Odontellaceae</taxon>
        <taxon>Odontella</taxon>
    </lineage>
</organism>
<protein>
    <submittedName>
        <fullName evidence="7">Uncharacterized protein</fullName>
    </submittedName>
</protein>
<evidence type="ECO:0000256" key="2">
    <source>
        <dbReference type="ARBA" id="ARBA00022692"/>
    </source>
</evidence>
<feature type="compositionally biased region" description="Basic and acidic residues" evidence="5">
    <location>
        <begin position="121"/>
        <end position="133"/>
    </location>
</feature>
<accession>A0A7S4HK20</accession>
<evidence type="ECO:0000256" key="6">
    <source>
        <dbReference type="SAM" id="Phobius"/>
    </source>
</evidence>
<evidence type="ECO:0000256" key="3">
    <source>
        <dbReference type="ARBA" id="ARBA00022989"/>
    </source>
</evidence>
<feature type="compositionally biased region" description="Acidic residues" evidence="5">
    <location>
        <begin position="146"/>
        <end position="160"/>
    </location>
</feature>
<proteinExistence type="predicted"/>
<dbReference type="Pfam" id="PF01925">
    <property type="entry name" value="TauE"/>
    <property type="match status" value="1"/>
</dbReference>
<gene>
    <name evidence="7" type="ORF">OAUR00152_LOCUS837</name>
</gene>
<feature type="region of interest" description="Disordered" evidence="5">
    <location>
        <begin position="121"/>
        <end position="160"/>
    </location>
</feature>
<evidence type="ECO:0000256" key="4">
    <source>
        <dbReference type="ARBA" id="ARBA00023136"/>
    </source>
</evidence>
<feature type="transmembrane region" description="Helical" evidence="6">
    <location>
        <begin position="98"/>
        <end position="114"/>
    </location>
</feature>
<reference evidence="7" key="1">
    <citation type="submission" date="2021-01" db="EMBL/GenBank/DDBJ databases">
        <authorList>
            <person name="Corre E."/>
            <person name="Pelletier E."/>
            <person name="Niang G."/>
            <person name="Scheremetjew M."/>
            <person name="Finn R."/>
            <person name="Kale V."/>
            <person name="Holt S."/>
            <person name="Cochrane G."/>
            <person name="Meng A."/>
            <person name="Brown T."/>
            <person name="Cohen L."/>
        </authorList>
    </citation>
    <scope>NUCLEOTIDE SEQUENCE</scope>
    <source>
        <strain evidence="7">Isolate 1302-5</strain>
    </source>
</reference>
<keyword evidence="3 6" id="KW-1133">Transmembrane helix</keyword>
<evidence type="ECO:0000256" key="1">
    <source>
        <dbReference type="ARBA" id="ARBA00004141"/>
    </source>
</evidence>
<comment type="subcellular location">
    <subcellularLocation>
        <location evidence="1">Membrane</location>
        <topology evidence="1">Multi-pass membrane protein</topology>
    </subcellularLocation>
</comment>